<protein>
    <submittedName>
        <fullName evidence="2">Uncharacterized protein</fullName>
    </submittedName>
</protein>
<gene>
    <name evidence="2" type="ORF">COLO4_19971</name>
</gene>
<evidence type="ECO:0000256" key="1">
    <source>
        <dbReference type="SAM" id="Coils"/>
    </source>
</evidence>
<comment type="caution">
    <text evidence="2">The sequence shown here is derived from an EMBL/GenBank/DDBJ whole genome shotgun (WGS) entry which is preliminary data.</text>
</comment>
<evidence type="ECO:0000313" key="3">
    <source>
        <dbReference type="Proteomes" id="UP000187203"/>
    </source>
</evidence>
<feature type="coiled-coil region" evidence="1">
    <location>
        <begin position="93"/>
        <end position="120"/>
    </location>
</feature>
<evidence type="ECO:0000313" key="2">
    <source>
        <dbReference type="EMBL" id="OMO89029.1"/>
    </source>
</evidence>
<dbReference type="OrthoDB" id="1932595at2759"/>
<name>A0A1R3J2G5_9ROSI</name>
<organism evidence="2 3">
    <name type="scientific">Corchorus olitorius</name>
    <dbReference type="NCBI Taxonomy" id="93759"/>
    <lineage>
        <taxon>Eukaryota</taxon>
        <taxon>Viridiplantae</taxon>
        <taxon>Streptophyta</taxon>
        <taxon>Embryophyta</taxon>
        <taxon>Tracheophyta</taxon>
        <taxon>Spermatophyta</taxon>
        <taxon>Magnoliopsida</taxon>
        <taxon>eudicotyledons</taxon>
        <taxon>Gunneridae</taxon>
        <taxon>Pentapetalae</taxon>
        <taxon>rosids</taxon>
        <taxon>malvids</taxon>
        <taxon>Malvales</taxon>
        <taxon>Malvaceae</taxon>
        <taxon>Grewioideae</taxon>
        <taxon>Apeibeae</taxon>
        <taxon>Corchorus</taxon>
    </lineage>
</organism>
<dbReference type="AlphaFoldDB" id="A0A1R3J2G5"/>
<keyword evidence="3" id="KW-1185">Reference proteome</keyword>
<proteinExistence type="predicted"/>
<accession>A0A1R3J2G5</accession>
<reference evidence="3" key="1">
    <citation type="submission" date="2013-09" db="EMBL/GenBank/DDBJ databases">
        <title>Corchorus olitorius genome sequencing.</title>
        <authorList>
            <person name="Alam M."/>
            <person name="Haque M.S."/>
            <person name="Islam M.S."/>
            <person name="Emdad E.M."/>
            <person name="Islam M.M."/>
            <person name="Ahmed B."/>
            <person name="Halim A."/>
            <person name="Hossen Q.M.M."/>
            <person name="Hossain M.Z."/>
            <person name="Ahmed R."/>
            <person name="Khan M.M."/>
            <person name="Islam R."/>
            <person name="Rashid M.M."/>
            <person name="Khan S.A."/>
            <person name="Rahman M.S."/>
            <person name="Alam M."/>
            <person name="Yahiya A.S."/>
            <person name="Khan M.S."/>
            <person name="Azam M.S."/>
            <person name="Haque T."/>
            <person name="Lashkar M.Z.H."/>
            <person name="Akhand A.I."/>
            <person name="Morshed G."/>
            <person name="Roy S."/>
            <person name="Uddin K.S."/>
            <person name="Rabeya T."/>
            <person name="Hossain A.S."/>
            <person name="Chowdhury A."/>
            <person name="Snigdha A.R."/>
            <person name="Mortoza M.S."/>
            <person name="Matin S.A."/>
            <person name="Hoque S.M.E."/>
            <person name="Islam M.K."/>
            <person name="Roy D.K."/>
            <person name="Haider R."/>
            <person name="Moosa M.M."/>
            <person name="Elias S.M."/>
            <person name="Hasan A.M."/>
            <person name="Jahan S."/>
            <person name="Shafiuddin M."/>
            <person name="Mahmood N."/>
            <person name="Shommy N.S."/>
        </authorList>
    </citation>
    <scope>NUCLEOTIDE SEQUENCE [LARGE SCALE GENOMIC DNA]</scope>
    <source>
        <strain evidence="3">cv. O-4</strain>
    </source>
</reference>
<keyword evidence="1" id="KW-0175">Coiled coil</keyword>
<dbReference type="Proteomes" id="UP000187203">
    <property type="component" value="Unassembled WGS sequence"/>
</dbReference>
<sequence length="150" mass="16821">MINLKCLNKVSDAAMTGFLELFKECLPEGETLPKSYNEIQLEHQSSTETVSSHRPSASNDVLARVMGRDPPGHVRMFGRGVTPSFLWGSNSALKMIEEVKNEAEDQMEMMEKRVKAEMESQNAREFAIDNQQLLHGVGIDDVGDDIYDET</sequence>
<dbReference type="EMBL" id="AWUE01016916">
    <property type="protein sequence ID" value="OMO89029.1"/>
    <property type="molecule type" value="Genomic_DNA"/>
</dbReference>